<reference evidence="4" key="1">
    <citation type="submission" date="2025-08" db="UniProtKB">
        <authorList>
            <consortium name="RefSeq"/>
        </authorList>
    </citation>
    <scope>IDENTIFICATION</scope>
    <source>
        <tissue evidence="4">Gonads</tissue>
    </source>
</reference>
<dbReference type="InterPro" id="IPR050231">
    <property type="entry name" value="Iron_ascorbate_oxido_reductase"/>
</dbReference>
<dbReference type="Gene3D" id="2.60.120.330">
    <property type="entry name" value="B-lactam Antibiotic, Isopenicillin N Synthase, Chain"/>
    <property type="match status" value="1"/>
</dbReference>
<proteinExistence type="inferred from homology"/>
<dbReference type="SUPFAM" id="SSF51197">
    <property type="entry name" value="Clavaminate synthase-like"/>
    <property type="match status" value="1"/>
</dbReference>
<dbReference type="OrthoDB" id="288590at2759"/>
<dbReference type="GeneID" id="106151424"/>
<accession>A0A1S3H3T8</accession>
<dbReference type="AlphaFoldDB" id="A0A1S3H3T8"/>
<dbReference type="OMA" id="YVINHDI"/>
<dbReference type="PANTHER" id="PTHR47990">
    <property type="entry name" value="2-OXOGLUTARATE (2OG) AND FE(II)-DEPENDENT OXYGENASE SUPERFAMILY PROTEIN-RELATED"/>
    <property type="match status" value="1"/>
</dbReference>
<dbReference type="GO" id="GO:0046872">
    <property type="term" value="F:metal ion binding"/>
    <property type="evidence" value="ECO:0007669"/>
    <property type="project" value="UniProtKB-KW"/>
</dbReference>
<keyword evidence="1" id="KW-0560">Oxidoreductase</keyword>
<evidence type="ECO:0000259" key="2">
    <source>
        <dbReference type="PROSITE" id="PS51471"/>
    </source>
</evidence>
<dbReference type="InterPro" id="IPR026992">
    <property type="entry name" value="DIOX_N"/>
</dbReference>
<evidence type="ECO:0000256" key="1">
    <source>
        <dbReference type="RuleBase" id="RU003682"/>
    </source>
</evidence>
<dbReference type="STRING" id="7574.A0A1S3H3T8"/>
<evidence type="ECO:0000313" key="4">
    <source>
        <dbReference type="RefSeq" id="XP_013380131.1"/>
    </source>
</evidence>
<gene>
    <name evidence="4" type="primary">LOC106151424</name>
</gene>
<evidence type="ECO:0000313" key="3">
    <source>
        <dbReference type="Proteomes" id="UP000085678"/>
    </source>
</evidence>
<organism evidence="3 4">
    <name type="scientific">Lingula anatina</name>
    <name type="common">Brachiopod</name>
    <name type="synonym">Lingula unguis</name>
    <dbReference type="NCBI Taxonomy" id="7574"/>
    <lineage>
        <taxon>Eukaryota</taxon>
        <taxon>Metazoa</taxon>
        <taxon>Spiralia</taxon>
        <taxon>Lophotrochozoa</taxon>
        <taxon>Brachiopoda</taxon>
        <taxon>Linguliformea</taxon>
        <taxon>Lingulata</taxon>
        <taxon>Lingulida</taxon>
        <taxon>Linguloidea</taxon>
        <taxon>Lingulidae</taxon>
        <taxon>Lingula</taxon>
    </lineage>
</organism>
<comment type="similarity">
    <text evidence="1">Belongs to the iron/ascorbate-dependent oxidoreductase family.</text>
</comment>
<dbReference type="InterPro" id="IPR005123">
    <property type="entry name" value="Oxoglu/Fe-dep_dioxygenase_dom"/>
</dbReference>
<dbReference type="InParanoid" id="A0A1S3H3T8"/>
<dbReference type="GO" id="GO:0016491">
    <property type="term" value="F:oxidoreductase activity"/>
    <property type="evidence" value="ECO:0007669"/>
    <property type="project" value="UniProtKB-KW"/>
</dbReference>
<dbReference type="KEGG" id="lak:106151424"/>
<dbReference type="InterPro" id="IPR044861">
    <property type="entry name" value="IPNS-like_FE2OG_OXY"/>
</dbReference>
<keyword evidence="3" id="KW-1185">Reference proteome</keyword>
<name>A0A1S3H3T8_LINAN</name>
<dbReference type="InterPro" id="IPR027443">
    <property type="entry name" value="IPNS-like_sf"/>
</dbReference>
<keyword evidence="1" id="KW-0479">Metal-binding</keyword>
<dbReference type="Pfam" id="PF14226">
    <property type="entry name" value="DIOX_N"/>
    <property type="match status" value="1"/>
</dbReference>
<dbReference type="Proteomes" id="UP000085678">
    <property type="component" value="Unplaced"/>
</dbReference>
<dbReference type="Pfam" id="PF03171">
    <property type="entry name" value="2OG-FeII_Oxy"/>
    <property type="match status" value="1"/>
</dbReference>
<feature type="domain" description="Fe2OG dioxygenase" evidence="2">
    <location>
        <begin position="176"/>
        <end position="289"/>
    </location>
</feature>
<protein>
    <submittedName>
        <fullName evidence="4">1-aminocyclopropane-1-carboxylate oxidase-like</fullName>
    </submittedName>
</protein>
<keyword evidence="1" id="KW-0408">Iron</keyword>
<dbReference type="PROSITE" id="PS51471">
    <property type="entry name" value="FE2OG_OXY"/>
    <property type="match status" value="1"/>
</dbReference>
<dbReference type="RefSeq" id="XP_013380131.1">
    <property type="nucleotide sequence ID" value="XM_013524677.1"/>
</dbReference>
<dbReference type="PRINTS" id="PR00682">
    <property type="entry name" value="IPNSYNTHASE"/>
</dbReference>
<sequence>MGSTSKPCLPIIDYSKAKTDRLAVAKELVDALEHGGFAYIDNVDCFEPWELLKRAEWFFSKPDAWKRKVGTKNYNPDPNCKNVYRGFFAANPVGNSYKEGFEFGAELPLDDPVMTRTLLYEHVTWPEEDPDRPNFFREYLQNYQKKMAAVCKDILHMIALGLGLEETAFDCLIEKPLSTMRMLRYPVRTGPHPEAAVGSDGKKLHCDEHTDSDLLTLVAAFNFPGLQIQKDDENIAMTEWLTVDCRPNSLIMNIGECLSRMTGGRLKATRHRVLDLGVQRISMPFFMEPSYDADISKVFVGDKSHGDKWITDPTCTTYGLWSLKRYKAKSNTEYAGTDLY</sequence>